<evidence type="ECO:0000313" key="2">
    <source>
        <dbReference type="Proteomes" id="UP001565368"/>
    </source>
</evidence>
<reference evidence="1 2" key="1">
    <citation type="submission" date="2023-08" db="EMBL/GenBank/DDBJ databases">
        <title>Annotated Genome Sequence of Vanrija albida AlHP1.</title>
        <authorList>
            <person name="Herzog R."/>
        </authorList>
    </citation>
    <scope>NUCLEOTIDE SEQUENCE [LARGE SCALE GENOMIC DNA]</scope>
    <source>
        <strain evidence="1 2">AlHP1</strain>
    </source>
</reference>
<gene>
    <name evidence="1" type="ORF">Q8F55_005981</name>
</gene>
<accession>A0ABR3Q3G6</accession>
<proteinExistence type="predicted"/>
<comment type="caution">
    <text evidence="1">The sequence shown here is derived from an EMBL/GenBank/DDBJ whole genome shotgun (WGS) entry which is preliminary data.</text>
</comment>
<dbReference type="RefSeq" id="XP_069209096.1">
    <property type="nucleotide sequence ID" value="XM_069354454.1"/>
</dbReference>
<organism evidence="1 2">
    <name type="scientific">Vanrija albida</name>
    <dbReference type="NCBI Taxonomy" id="181172"/>
    <lineage>
        <taxon>Eukaryota</taxon>
        <taxon>Fungi</taxon>
        <taxon>Dikarya</taxon>
        <taxon>Basidiomycota</taxon>
        <taxon>Agaricomycotina</taxon>
        <taxon>Tremellomycetes</taxon>
        <taxon>Trichosporonales</taxon>
        <taxon>Trichosporonaceae</taxon>
        <taxon>Vanrija</taxon>
    </lineage>
</organism>
<dbReference type="Proteomes" id="UP001565368">
    <property type="component" value="Unassembled WGS sequence"/>
</dbReference>
<keyword evidence="2" id="KW-1185">Reference proteome</keyword>
<evidence type="ECO:0000313" key="1">
    <source>
        <dbReference type="EMBL" id="KAL1409152.1"/>
    </source>
</evidence>
<dbReference type="EMBL" id="JBBXJM010000004">
    <property type="protein sequence ID" value="KAL1409152.1"/>
    <property type="molecule type" value="Genomic_DNA"/>
</dbReference>
<protein>
    <submittedName>
        <fullName evidence="1">Uncharacterized protein</fullName>
    </submittedName>
</protein>
<name>A0ABR3Q3G6_9TREE</name>
<dbReference type="GeneID" id="95987024"/>
<sequence>MSTKFQGKPITGPYARGWRAGAAPYPIRTFHYIAYRRPESPETWFGGAVFLPLSGWDAHSRTFVWGITTVKGERITRPDAEVAAIGWNQYNDLKLGEERVFWPAHDRKLSALQRRRSNIWTSASVEPEPLAPVPVTEEVKVAALGAAHARVKVVDAASPTEIVADEDDYDKHDECDHLFWSEVQGIPS</sequence>